<evidence type="ECO:0000313" key="2">
    <source>
        <dbReference type="Proteomes" id="UP001237642"/>
    </source>
</evidence>
<comment type="caution">
    <text evidence="1">The sequence shown here is derived from an EMBL/GenBank/DDBJ whole genome shotgun (WGS) entry which is preliminary data.</text>
</comment>
<sequence>MDDLSNRAQYRDTIRMNKEDRDLVAEEEVIKELENDDPEVAFFAPRNKSEDGVIVDAIREGHNILKESNTILERFRHHVYTEQEIYNELEVISLDATKICEAYLFLVKCPESARAIFGVPLQMRKKILKELIKNN</sequence>
<protein>
    <submittedName>
        <fullName evidence="1">Uncharacterized protein</fullName>
    </submittedName>
</protein>
<dbReference type="Proteomes" id="UP001237642">
    <property type="component" value="Unassembled WGS sequence"/>
</dbReference>
<keyword evidence="2" id="KW-1185">Reference proteome</keyword>
<organism evidence="1 2">
    <name type="scientific">Heracleum sosnowskyi</name>
    <dbReference type="NCBI Taxonomy" id="360622"/>
    <lineage>
        <taxon>Eukaryota</taxon>
        <taxon>Viridiplantae</taxon>
        <taxon>Streptophyta</taxon>
        <taxon>Embryophyta</taxon>
        <taxon>Tracheophyta</taxon>
        <taxon>Spermatophyta</taxon>
        <taxon>Magnoliopsida</taxon>
        <taxon>eudicotyledons</taxon>
        <taxon>Gunneridae</taxon>
        <taxon>Pentapetalae</taxon>
        <taxon>asterids</taxon>
        <taxon>campanulids</taxon>
        <taxon>Apiales</taxon>
        <taxon>Apiaceae</taxon>
        <taxon>Apioideae</taxon>
        <taxon>apioid superclade</taxon>
        <taxon>Tordylieae</taxon>
        <taxon>Tordyliinae</taxon>
        <taxon>Heracleum</taxon>
    </lineage>
</organism>
<dbReference type="EMBL" id="JAUIZM010000004">
    <property type="protein sequence ID" value="KAK1389062.1"/>
    <property type="molecule type" value="Genomic_DNA"/>
</dbReference>
<reference evidence="1" key="2">
    <citation type="submission" date="2023-05" db="EMBL/GenBank/DDBJ databases">
        <authorList>
            <person name="Schelkunov M.I."/>
        </authorList>
    </citation>
    <scope>NUCLEOTIDE SEQUENCE</scope>
    <source>
        <strain evidence="1">Hsosn_3</strain>
        <tissue evidence="1">Leaf</tissue>
    </source>
</reference>
<gene>
    <name evidence="1" type="ORF">POM88_017240</name>
</gene>
<reference evidence="1" key="1">
    <citation type="submission" date="2023-02" db="EMBL/GenBank/DDBJ databases">
        <title>Genome of toxic invasive species Heracleum sosnowskyi carries increased number of genes despite the absence of recent whole-genome duplications.</title>
        <authorList>
            <person name="Schelkunov M."/>
            <person name="Shtratnikova V."/>
            <person name="Makarenko M."/>
            <person name="Klepikova A."/>
            <person name="Omelchenko D."/>
            <person name="Novikova G."/>
            <person name="Obukhova E."/>
            <person name="Bogdanov V."/>
            <person name="Penin A."/>
            <person name="Logacheva M."/>
        </authorList>
    </citation>
    <scope>NUCLEOTIDE SEQUENCE</scope>
    <source>
        <strain evidence="1">Hsosn_3</strain>
        <tissue evidence="1">Leaf</tissue>
    </source>
</reference>
<accession>A0AAD8INF9</accession>
<evidence type="ECO:0000313" key="1">
    <source>
        <dbReference type="EMBL" id="KAK1389062.1"/>
    </source>
</evidence>
<proteinExistence type="predicted"/>
<name>A0AAD8INF9_9APIA</name>
<dbReference type="AlphaFoldDB" id="A0AAD8INF9"/>